<name>A0A1F5GK53_9BACT</name>
<evidence type="ECO:0000313" key="1">
    <source>
        <dbReference type="EMBL" id="OGD92189.1"/>
    </source>
</evidence>
<accession>A0A1F5GK53</accession>
<sequence length="107" mass="11831">MSERVVANVYFADKNDSLPRGVGDLFPGTIDGSGSISVCGARYAYITGFKSDFIDRNKVERNIHDIFVDYRDFPEIANALSENGVEFGPTRVDRVPDTSTQRLPLAV</sequence>
<gene>
    <name evidence="1" type="ORF">A3D07_00510</name>
</gene>
<evidence type="ECO:0000313" key="2">
    <source>
        <dbReference type="Proteomes" id="UP000177124"/>
    </source>
</evidence>
<protein>
    <submittedName>
        <fullName evidence="1">Uncharacterized protein</fullName>
    </submittedName>
</protein>
<dbReference type="AlphaFoldDB" id="A0A1F5GK53"/>
<dbReference type="Proteomes" id="UP000177124">
    <property type="component" value="Unassembled WGS sequence"/>
</dbReference>
<dbReference type="STRING" id="1797716.A3D07_00510"/>
<comment type="caution">
    <text evidence="1">The sequence shown here is derived from an EMBL/GenBank/DDBJ whole genome shotgun (WGS) entry which is preliminary data.</text>
</comment>
<reference evidence="1 2" key="1">
    <citation type="journal article" date="2016" name="Nat. Commun.">
        <title>Thousands of microbial genomes shed light on interconnected biogeochemical processes in an aquifer system.</title>
        <authorList>
            <person name="Anantharaman K."/>
            <person name="Brown C.T."/>
            <person name="Hug L.A."/>
            <person name="Sharon I."/>
            <person name="Castelle C.J."/>
            <person name="Probst A.J."/>
            <person name="Thomas B.C."/>
            <person name="Singh A."/>
            <person name="Wilkins M.J."/>
            <person name="Karaoz U."/>
            <person name="Brodie E.L."/>
            <person name="Williams K.H."/>
            <person name="Hubbard S.S."/>
            <person name="Banfield J.F."/>
        </authorList>
    </citation>
    <scope>NUCLEOTIDE SEQUENCE [LARGE SCALE GENOMIC DNA]</scope>
</reference>
<organism evidence="1 2">
    <name type="scientific">Candidatus Curtissbacteria bacterium RIFCSPHIGHO2_02_FULL_42_15</name>
    <dbReference type="NCBI Taxonomy" id="1797716"/>
    <lineage>
        <taxon>Bacteria</taxon>
        <taxon>Candidatus Curtissiibacteriota</taxon>
    </lineage>
</organism>
<dbReference type="EMBL" id="MFBF01000003">
    <property type="protein sequence ID" value="OGD92189.1"/>
    <property type="molecule type" value="Genomic_DNA"/>
</dbReference>
<proteinExistence type="predicted"/>